<gene>
    <name evidence="13" type="ORF">HDA32_002150</name>
</gene>
<dbReference type="Proteomes" id="UP000589036">
    <property type="component" value="Unassembled WGS sequence"/>
</dbReference>
<dbReference type="GO" id="GO:0005886">
    <property type="term" value="C:plasma membrane"/>
    <property type="evidence" value="ECO:0007669"/>
    <property type="project" value="UniProtKB-SubCell"/>
</dbReference>
<evidence type="ECO:0000256" key="5">
    <source>
        <dbReference type="ARBA" id="ARBA00022692"/>
    </source>
</evidence>
<dbReference type="SUPFAM" id="SSF103473">
    <property type="entry name" value="MFS general substrate transporter"/>
    <property type="match status" value="1"/>
</dbReference>
<keyword evidence="8 11" id="KW-0472">Membrane</keyword>
<evidence type="ECO:0000313" key="14">
    <source>
        <dbReference type="Proteomes" id="UP000589036"/>
    </source>
</evidence>
<evidence type="ECO:0000256" key="1">
    <source>
        <dbReference type="ARBA" id="ARBA00004651"/>
    </source>
</evidence>
<feature type="transmembrane region" description="Helical" evidence="11">
    <location>
        <begin position="332"/>
        <end position="359"/>
    </location>
</feature>
<sequence length="432" mass="45591">MTTTDVPVGSRTRRATIASFVGTAIEWYDFYIYGTASALVFARLFFPEVSPAAGTMASFAAFWVGFLARPLGGIVFGHIGDRLGRKQTLVVTLLMMGVATTGIGLLPTYAAIGLAAPLLLVALRFVQGVAVGGEWGGAVLMATESAPKKRRGISGMWVQQGSPAGATLATLVFMVVGYLPDEAFFSWGWRVPFLLSAVLVVVGLVIRVKVEESTDFAETRRQAGVVKAPLVEVLRSSWGLVLLAIGASAIGISAAYFTNTFVLSWTTTELQVPRQTMIYVLLAVSVLQFLWQPAAALIAQRVGTVRLMAGALIGNIVAVVPMFLLIMTAQPALITAGLALGIVTGSAYYAMLAGFLAQVFPANVRYTGISVAYQFCGSVIGGSTPLVAQYLLTSSDGSPWAVAGYYVTLLLLTVACVLVLARRLAARRASGA</sequence>
<evidence type="ECO:0000256" key="3">
    <source>
        <dbReference type="ARBA" id="ARBA00022448"/>
    </source>
</evidence>
<keyword evidence="4" id="KW-1003">Cell membrane</keyword>
<comment type="caution">
    <text evidence="13">The sequence shown here is derived from an EMBL/GenBank/DDBJ whole genome shotgun (WGS) entry which is preliminary data.</text>
</comment>
<evidence type="ECO:0000256" key="6">
    <source>
        <dbReference type="ARBA" id="ARBA00022847"/>
    </source>
</evidence>
<feature type="transmembrane region" description="Helical" evidence="11">
    <location>
        <begin position="118"/>
        <end position="140"/>
    </location>
</feature>
<dbReference type="Pfam" id="PF00083">
    <property type="entry name" value="Sugar_tr"/>
    <property type="match status" value="1"/>
</dbReference>
<organism evidence="13 14">
    <name type="scientific">Spinactinospora alkalitolerans</name>
    <dbReference type="NCBI Taxonomy" id="687207"/>
    <lineage>
        <taxon>Bacteria</taxon>
        <taxon>Bacillati</taxon>
        <taxon>Actinomycetota</taxon>
        <taxon>Actinomycetes</taxon>
        <taxon>Streptosporangiales</taxon>
        <taxon>Nocardiopsidaceae</taxon>
        <taxon>Spinactinospora</taxon>
    </lineage>
</organism>
<dbReference type="PROSITE" id="PS50850">
    <property type="entry name" value="MFS"/>
    <property type="match status" value="1"/>
</dbReference>
<dbReference type="InterPro" id="IPR020846">
    <property type="entry name" value="MFS_dom"/>
</dbReference>
<accession>A0A852TYZ7</accession>
<comment type="subcellular location">
    <subcellularLocation>
        <location evidence="1">Cell membrane</location>
        <topology evidence="1">Multi-pass membrane protein</topology>
    </subcellularLocation>
</comment>
<dbReference type="InterPro" id="IPR036259">
    <property type="entry name" value="MFS_trans_sf"/>
</dbReference>
<keyword evidence="6" id="KW-0769">Symport</keyword>
<feature type="transmembrane region" description="Helical" evidence="11">
    <location>
        <begin position="277"/>
        <end position="298"/>
    </location>
</feature>
<feature type="transmembrane region" description="Helical" evidence="11">
    <location>
        <begin position="237"/>
        <end position="257"/>
    </location>
</feature>
<dbReference type="Gene3D" id="1.20.1250.20">
    <property type="entry name" value="MFS general substrate transporter like domains"/>
    <property type="match status" value="1"/>
</dbReference>
<evidence type="ECO:0000256" key="11">
    <source>
        <dbReference type="SAM" id="Phobius"/>
    </source>
</evidence>
<dbReference type="PANTHER" id="PTHR43045:SF2">
    <property type="entry name" value="INNER MEMBRANE METABOLITE TRANSPORT PROTEIN YHJE"/>
    <property type="match status" value="1"/>
</dbReference>
<evidence type="ECO:0000256" key="9">
    <source>
        <dbReference type="ARBA" id="ARBA00037295"/>
    </source>
</evidence>
<evidence type="ECO:0000256" key="4">
    <source>
        <dbReference type="ARBA" id="ARBA00022475"/>
    </source>
</evidence>
<feature type="transmembrane region" description="Helical" evidence="11">
    <location>
        <begin position="191"/>
        <end position="210"/>
    </location>
</feature>
<dbReference type="GO" id="GO:0015293">
    <property type="term" value="F:symporter activity"/>
    <property type="evidence" value="ECO:0007669"/>
    <property type="project" value="UniProtKB-KW"/>
</dbReference>
<comment type="similarity">
    <text evidence="2">Belongs to the major facilitator superfamily. Metabolite:H+ Symporter (MHS) family (TC 2.A.1.6) family.</text>
</comment>
<keyword evidence="5 11" id="KW-0812">Transmembrane</keyword>
<evidence type="ECO:0000256" key="10">
    <source>
        <dbReference type="ARBA" id="ARBA00039918"/>
    </source>
</evidence>
<dbReference type="FunFam" id="1.20.1250.20:FF:000001">
    <property type="entry name" value="Dicarboxylate MFS transporter"/>
    <property type="match status" value="1"/>
</dbReference>
<protein>
    <recommendedName>
        <fullName evidence="10">Putative proline/betaine transporter</fullName>
    </recommendedName>
</protein>
<evidence type="ECO:0000256" key="2">
    <source>
        <dbReference type="ARBA" id="ARBA00008240"/>
    </source>
</evidence>
<dbReference type="InterPro" id="IPR005828">
    <property type="entry name" value="MFS_sugar_transport-like"/>
</dbReference>
<proteinExistence type="inferred from homology"/>
<evidence type="ECO:0000256" key="8">
    <source>
        <dbReference type="ARBA" id="ARBA00023136"/>
    </source>
</evidence>
<feature type="transmembrane region" description="Helical" evidence="11">
    <location>
        <begin position="305"/>
        <end position="326"/>
    </location>
</feature>
<feature type="transmembrane region" description="Helical" evidence="11">
    <location>
        <begin position="161"/>
        <end position="179"/>
    </location>
</feature>
<feature type="transmembrane region" description="Helical" evidence="11">
    <location>
        <begin position="30"/>
        <end position="46"/>
    </location>
</feature>
<dbReference type="AlphaFoldDB" id="A0A852TYZ7"/>
<feature type="transmembrane region" description="Helical" evidence="11">
    <location>
        <begin position="89"/>
        <end position="112"/>
    </location>
</feature>
<dbReference type="CDD" id="cd17369">
    <property type="entry name" value="MFS_ShiA_like"/>
    <property type="match status" value="1"/>
</dbReference>
<reference evidence="13 14" key="1">
    <citation type="submission" date="2020-07" db="EMBL/GenBank/DDBJ databases">
        <title>Sequencing the genomes of 1000 actinobacteria strains.</title>
        <authorList>
            <person name="Klenk H.-P."/>
        </authorList>
    </citation>
    <scope>NUCLEOTIDE SEQUENCE [LARGE SCALE GENOMIC DNA]</scope>
    <source>
        <strain evidence="13 14">CXB654</strain>
    </source>
</reference>
<dbReference type="RefSeq" id="WP_179643042.1">
    <property type="nucleotide sequence ID" value="NZ_BAAAYY010000001.1"/>
</dbReference>
<feature type="transmembrane region" description="Helical" evidence="11">
    <location>
        <begin position="403"/>
        <end position="421"/>
    </location>
</feature>
<feature type="transmembrane region" description="Helical" evidence="11">
    <location>
        <begin position="52"/>
        <end position="77"/>
    </location>
</feature>
<name>A0A852TYZ7_9ACTN</name>
<keyword evidence="3" id="KW-0813">Transport</keyword>
<feature type="domain" description="Major facilitator superfamily (MFS) profile" evidence="12">
    <location>
        <begin position="15"/>
        <end position="427"/>
    </location>
</feature>
<feature type="transmembrane region" description="Helical" evidence="11">
    <location>
        <begin position="371"/>
        <end position="391"/>
    </location>
</feature>
<evidence type="ECO:0000259" key="12">
    <source>
        <dbReference type="PROSITE" id="PS50850"/>
    </source>
</evidence>
<dbReference type="PANTHER" id="PTHR43045">
    <property type="entry name" value="SHIKIMATE TRANSPORTER"/>
    <property type="match status" value="1"/>
</dbReference>
<comment type="function">
    <text evidence="9">May be a proton symporter involved in the uptake of osmolytes such as proline and glycine betaine.</text>
</comment>
<dbReference type="EMBL" id="JACCCC010000001">
    <property type="protein sequence ID" value="NYE47030.1"/>
    <property type="molecule type" value="Genomic_DNA"/>
</dbReference>
<keyword evidence="14" id="KW-1185">Reference proteome</keyword>
<keyword evidence="7 11" id="KW-1133">Transmembrane helix</keyword>
<evidence type="ECO:0000256" key="7">
    <source>
        <dbReference type="ARBA" id="ARBA00022989"/>
    </source>
</evidence>
<evidence type="ECO:0000313" key="13">
    <source>
        <dbReference type="EMBL" id="NYE47030.1"/>
    </source>
</evidence>